<dbReference type="Proteomes" id="UP001165986">
    <property type="component" value="Unassembled WGS sequence"/>
</dbReference>
<comment type="caution">
    <text evidence="2">The sequence shown here is derived from an EMBL/GenBank/DDBJ whole genome shotgun (WGS) entry which is preliminary data.</text>
</comment>
<feature type="coiled-coil region" evidence="1">
    <location>
        <begin position="9"/>
        <end position="53"/>
    </location>
</feature>
<name>A0AA40T4V9_9NOST</name>
<reference evidence="2" key="1">
    <citation type="submission" date="2019-07" db="EMBL/GenBank/DDBJ databases">
        <title>Toxilogical consequences of a new and cryptic species of cyanobacteria (Komarekiella delphini-convector) recovered from the epidermis of a bottlenose dolphin and 1500 ft. in the air.</title>
        <authorList>
            <person name="Brown A.O."/>
            <person name="Dvorak P."/>
            <person name="Villanueva C.D."/>
            <person name="Foss A.J."/>
            <person name="Garvey A.D."/>
            <person name="Gibson Q.A."/>
            <person name="Johansen J.R."/>
            <person name="Casamatta D.A."/>
        </authorList>
    </citation>
    <scope>NUCLEOTIDE SEQUENCE</scope>
    <source>
        <strain evidence="2">SJRDD-AB1</strain>
    </source>
</reference>
<keyword evidence="1" id="KW-0175">Coiled coil</keyword>
<dbReference type="AlphaFoldDB" id="A0AA40T4V9"/>
<proteinExistence type="predicted"/>
<accession>A0AA40T4V9</accession>
<evidence type="ECO:0000313" key="3">
    <source>
        <dbReference type="Proteomes" id="UP001165986"/>
    </source>
</evidence>
<dbReference type="EMBL" id="VJXY01000079">
    <property type="protein sequence ID" value="MBD6620713.1"/>
    <property type="molecule type" value="Genomic_DNA"/>
</dbReference>
<evidence type="ECO:0000313" key="2">
    <source>
        <dbReference type="EMBL" id="MBD6620713.1"/>
    </source>
</evidence>
<evidence type="ECO:0000256" key="1">
    <source>
        <dbReference type="SAM" id="Coils"/>
    </source>
</evidence>
<protein>
    <submittedName>
        <fullName evidence="2">Uncharacterized protein</fullName>
    </submittedName>
</protein>
<sequence>MRHKLNLLKQGLIKIKNKLSNQLENTKNDQRLIGRIKSKIDELQNKLLKIQHKSEISSGTFSIANLDTLGFQIISQENETSSEEENKKQDIDISDFTLYQFESAAKHYLKTRRLVFLLVILEPPFSKN</sequence>
<gene>
    <name evidence="2" type="ORF">FNW02_34370</name>
</gene>
<organism evidence="2 3">
    <name type="scientific">Komarekiella delphini-convector SJRDD-AB1</name>
    <dbReference type="NCBI Taxonomy" id="2593771"/>
    <lineage>
        <taxon>Bacteria</taxon>
        <taxon>Bacillati</taxon>
        <taxon>Cyanobacteriota</taxon>
        <taxon>Cyanophyceae</taxon>
        <taxon>Nostocales</taxon>
        <taxon>Nostocaceae</taxon>
        <taxon>Komarekiella</taxon>
        <taxon>Komarekiella delphini-convector</taxon>
    </lineage>
</organism>
<keyword evidence="3" id="KW-1185">Reference proteome</keyword>
<dbReference type="RefSeq" id="WP_191762024.1">
    <property type="nucleotide sequence ID" value="NZ_VJXY01000079.1"/>
</dbReference>